<keyword evidence="3" id="KW-1185">Reference proteome</keyword>
<sequence>MLPQWCIVGSGWLDAIATDVILTIALKSLFVLRVRAIWSNNCIISWALYSLTTGKFSLVTVYKNVSQIRVMVLQQKSCVIRGFTTTVEAVLILARFMVSFKETRARSHTLRQHLAQVRVFTPLLYVFYRDGTLLFIPIWVITILEFASVFTGDGMAGNWSIWLAVAYGMTGAHLILNVRRAGCSLDESMLSRPLESLLPEFESGSANATGHSSR</sequence>
<proteinExistence type="predicted"/>
<dbReference type="EMBL" id="JANIEX010001247">
    <property type="protein sequence ID" value="KAJ3560051.1"/>
    <property type="molecule type" value="Genomic_DNA"/>
</dbReference>
<feature type="transmembrane region" description="Helical" evidence="1">
    <location>
        <begin position="42"/>
        <end position="59"/>
    </location>
</feature>
<dbReference type="AlphaFoldDB" id="A0AAD5VN45"/>
<feature type="transmembrane region" description="Helical" evidence="1">
    <location>
        <begin position="119"/>
        <end position="144"/>
    </location>
</feature>
<evidence type="ECO:0000313" key="2">
    <source>
        <dbReference type="EMBL" id="KAJ3560051.1"/>
    </source>
</evidence>
<evidence type="ECO:0000313" key="3">
    <source>
        <dbReference type="Proteomes" id="UP001213000"/>
    </source>
</evidence>
<feature type="transmembrane region" description="Helical" evidence="1">
    <location>
        <begin position="12"/>
        <end position="30"/>
    </location>
</feature>
<feature type="transmembrane region" description="Helical" evidence="1">
    <location>
        <begin position="79"/>
        <end position="98"/>
    </location>
</feature>
<gene>
    <name evidence="2" type="ORF">NP233_g11085</name>
</gene>
<name>A0AAD5VN45_9AGAR</name>
<keyword evidence="1" id="KW-0812">Transmembrane</keyword>
<keyword evidence="1" id="KW-0472">Membrane</keyword>
<evidence type="ECO:0000256" key="1">
    <source>
        <dbReference type="SAM" id="Phobius"/>
    </source>
</evidence>
<accession>A0AAD5VN45</accession>
<keyword evidence="1" id="KW-1133">Transmembrane helix</keyword>
<organism evidence="2 3">
    <name type="scientific">Leucocoprinus birnbaumii</name>
    <dbReference type="NCBI Taxonomy" id="56174"/>
    <lineage>
        <taxon>Eukaryota</taxon>
        <taxon>Fungi</taxon>
        <taxon>Dikarya</taxon>
        <taxon>Basidiomycota</taxon>
        <taxon>Agaricomycotina</taxon>
        <taxon>Agaricomycetes</taxon>
        <taxon>Agaricomycetidae</taxon>
        <taxon>Agaricales</taxon>
        <taxon>Agaricineae</taxon>
        <taxon>Agaricaceae</taxon>
        <taxon>Leucocoprinus</taxon>
    </lineage>
</organism>
<reference evidence="2" key="1">
    <citation type="submission" date="2022-07" db="EMBL/GenBank/DDBJ databases">
        <title>Genome Sequence of Leucocoprinus birnbaumii.</title>
        <authorList>
            <person name="Buettner E."/>
        </authorList>
    </citation>
    <scope>NUCLEOTIDE SEQUENCE</scope>
    <source>
        <strain evidence="2">VT141</strain>
    </source>
</reference>
<feature type="transmembrane region" description="Helical" evidence="1">
    <location>
        <begin position="156"/>
        <end position="176"/>
    </location>
</feature>
<comment type="caution">
    <text evidence="2">The sequence shown here is derived from an EMBL/GenBank/DDBJ whole genome shotgun (WGS) entry which is preliminary data.</text>
</comment>
<dbReference type="Proteomes" id="UP001213000">
    <property type="component" value="Unassembled WGS sequence"/>
</dbReference>
<protein>
    <submittedName>
        <fullName evidence="2">Uncharacterized protein</fullName>
    </submittedName>
</protein>